<dbReference type="SMART" id="SM00257">
    <property type="entry name" value="LysM"/>
    <property type="match status" value="2"/>
</dbReference>
<dbReference type="Pfam" id="PF01471">
    <property type="entry name" value="PG_binding_1"/>
    <property type="match status" value="1"/>
</dbReference>
<evidence type="ECO:0000313" key="2">
    <source>
        <dbReference type="EMBL" id="MFD1779357.1"/>
    </source>
</evidence>
<gene>
    <name evidence="2" type="ORF">ACFSFW_11815</name>
</gene>
<dbReference type="InterPro" id="IPR036365">
    <property type="entry name" value="PGBD-like_sf"/>
</dbReference>
<dbReference type="PANTHER" id="PTHR33734">
    <property type="entry name" value="LYSM DOMAIN-CONTAINING GPI-ANCHORED PROTEIN 2"/>
    <property type="match status" value="1"/>
</dbReference>
<dbReference type="PANTHER" id="PTHR33734:SF22">
    <property type="entry name" value="MEMBRANE-BOUND LYTIC MUREIN TRANSGLYCOSYLASE D"/>
    <property type="match status" value="1"/>
</dbReference>
<reference evidence="3" key="1">
    <citation type="journal article" date="2019" name="Int. J. Syst. Evol. Microbiol.">
        <title>The Global Catalogue of Microorganisms (GCM) 10K type strain sequencing project: providing services to taxonomists for standard genome sequencing and annotation.</title>
        <authorList>
            <consortium name="The Broad Institute Genomics Platform"/>
            <consortium name="The Broad Institute Genome Sequencing Center for Infectious Disease"/>
            <person name="Wu L."/>
            <person name="Ma J."/>
        </authorList>
    </citation>
    <scope>NUCLEOTIDE SEQUENCE [LARGE SCALE GENOMIC DNA]</scope>
    <source>
        <strain evidence="3">CCUG 15531</strain>
    </source>
</reference>
<dbReference type="InterPro" id="IPR018392">
    <property type="entry name" value="LysM"/>
</dbReference>
<evidence type="ECO:0000313" key="3">
    <source>
        <dbReference type="Proteomes" id="UP001597227"/>
    </source>
</evidence>
<dbReference type="CDD" id="cd00118">
    <property type="entry name" value="LysM"/>
    <property type="match status" value="2"/>
</dbReference>
<feature type="domain" description="LysM" evidence="1">
    <location>
        <begin position="132"/>
        <end position="177"/>
    </location>
</feature>
<comment type="caution">
    <text evidence="2">The sequence shown here is derived from an EMBL/GenBank/DDBJ whole genome shotgun (WGS) entry which is preliminary data.</text>
</comment>
<dbReference type="InterPro" id="IPR036366">
    <property type="entry name" value="PGBDSf"/>
</dbReference>
<protein>
    <submittedName>
        <fullName evidence="2">LysM peptidoglycan-binding domain-containing protein</fullName>
    </submittedName>
</protein>
<dbReference type="SUPFAM" id="SSF47090">
    <property type="entry name" value="PGBD-like"/>
    <property type="match status" value="1"/>
</dbReference>
<dbReference type="Pfam" id="PF01476">
    <property type="entry name" value="LysM"/>
    <property type="match status" value="2"/>
</dbReference>
<feature type="domain" description="LysM" evidence="1">
    <location>
        <begin position="1"/>
        <end position="46"/>
    </location>
</feature>
<dbReference type="Gene3D" id="1.10.101.10">
    <property type="entry name" value="PGBD-like superfamily/PGBD"/>
    <property type="match status" value="1"/>
</dbReference>
<keyword evidence="3" id="KW-1185">Reference proteome</keyword>
<dbReference type="EMBL" id="JBHUEK010000018">
    <property type="protein sequence ID" value="MFD1779357.1"/>
    <property type="molecule type" value="Genomic_DNA"/>
</dbReference>
<dbReference type="SUPFAM" id="SSF54106">
    <property type="entry name" value="LysM domain"/>
    <property type="match status" value="2"/>
</dbReference>
<dbReference type="RefSeq" id="WP_388038429.1">
    <property type="nucleotide sequence ID" value="NZ_JBHUEK010000018.1"/>
</dbReference>
<dbReference type="Proteomes" id="UP001597227">
    <property type="component" value="Unassembled WGS sequence"/>
</dbReference>
<dbReference type="Gene3D" id="3.10.350.10">
    <property type="entry name" value="LysM domain"/>
    <property type="match status" value="2"/>
</dbReference>
<dbReference type="PROSITE" id="PS51782">
    <property type="entry name" value="LYSM"/>
    <property type="match status" value="2"/>
</dbReference>
<organism evidence="2 3">
    <name type="scientific">Fredinandcohnia salidurans</name>
    <dbReference type="NCBI Taxonomy" id="2595041"/>
    <lineage>
        <taxon>Bacteria</taxon>
        <taxon>Bacillati</taxon>
        <taxon>Bacillota</taxon>
        <taxon>Bacilli</taxon>
        <taxon>Bacillales</taxon>
        <taxon>Bacillaceae</taxon>
        <taxon>Fredinandcohnia</taxon>
    </lineage>
</organism>
<name>A0ABW4MMV5_9BACI</name>
<evidence type="ECO:0000259" key="1">
    <source>
        <dbReference type="PROSITE" id="PS51782"/>
    </source>
</evidence>
<accession>A0ABW4MMV5</accession>
<dbReference type="InterPro" id="IPR002477">
    <property type="entry name" value="Peptidoglycan-bd-like"/>
</dbReference>
<sequence length="181" mass="20343">MIYIVQPGDTFFQIALRFKTSIALLLIYNPQITDPNFIYPRQIINLPPTGHSYKLCPILRQGDRGPSVSRIQILLRDQGLYSGAIDGIYGPLTQRALLTWQQNTKELEVTGIVDEETWVSLGFECNERPEIVQYIVRPGSSLFGIAIWFGVSVDNLLQVNPQITNPNQILAGQIINIPATF</sequence>
<proteinExistence type="predicted"/>
<dbReference type="InterPro" id="IPR036779">
    <property type="entry name" value="LysM_dom_sf"/>
</dbReference>